<sequence length="56" mass="6326">MADNSSLIHELQHDVKTHAAAIDSIQTEMQQLFRNAEAANAQRFSLFHEALESLMD</sequence>
<dbReference type="EMBL" id="LXQA010690434">
    <property type="protein sequence ID" value="MCI66184.1"/>
    <property type="molecule type" value="Genomic_DNA"/>
</dbReference>
<dbReference type="AlphaFoldDB" id="A0A392U0H6"/>
<keyword evidence="2" id="KW-1185">Reference proteome</keyword>
<dbReference type="Proteomes" id="UP000265520">
    <property type="component" value="Unassembled WGS sequence"/>
</dbReference>
<reference evidence="1 2" key="1">
    <citation type="journal article" date="2018" name="Front. Plant Sci.">
        <title>Red Clover (Trifolium pratense) and Zigzag Clover (T. medium) - A Picture of Genomic Similarities and Differences.</title>
        <authorList>
            <person name="Dluhosova J."/>
            <person name="Istvanek J."/>
            <person name="Nedelnik J."/>
            <person name="Repkova J."/>
        </authorList>
    </citation>
    <scope>NUCLEOTIDE SEQUENCE [LARGE SCALE GENOMIC DNA]</scope>
    <source>
        <strain evidence="2">cv. 10/8</strain>
        <tissue evidence="1">Leaf</tissue>
    </source>
</reference>
<feature type="non-terminal residue" evidence="1">
    <location>
        <position position="56"/>
    </location>
</feature>
<evidence type="ECO:0000313" key="2">
    <source>
        <dbReference type="Proteomes" id="UP000265520"/>
    </source>
</evidence>
<evidence type="ECO:0000313" key="1">
    <source>
        <dbReference type="EMBL" id="MCI66184.1"/>
    </source>
</evidence>
<organism evidence="1 2">
    <name type="scientific">Trifolium medium</name>
    <dbReference type="NCBI Taxonomy" id="97028"/>
    <lineage>
        <taxon>Eukaryota</taxon>
        <taxon>Viridiplantae</taxon>
        <taxon>Streptophyta</taxon>
        <taxon>Embryophyta</taxon>
        <taxon>Tracheophyta</taxon>
        <taxon>Spermatophyta</taxon>
        <taxon>Magnoliopsida</taxon>
        <taxon>eudicotyledons</taxon>
        <taxon>Gunneridae</taxon>
        <taxon>Pentapetalae</taxon>
        <taxon>rosids</taxon>
        <taxon>fabids</taxon>
        <taxon>Fabales</taxon>
        <taxon>Fabaceae</taxon>
        <taxon>Papilionoideae</taxon>
        <taxon>50 kb inversion clade</taxon>
        <taxon>NPAAA clade</taxon>
        <taxon>Hologalegina</taxon>
        <taxon>IRL clade</taxon>
        <taxon>Trifolieae</taxon>
        <taxon>Trifolium</taxon>
    </lineage>
</organism>
<protein>
    <submittedName>
        <fullName evidence="1">Uncharacterized protein</fullName>
    </submittedName>
</protein>
<accession>A0A392U0H6</accession>
<proteinExistence type="predicted"/>
<comment type="caution">
    <text evidence="1">The sequence shown here is derived from an EMBL/GenBank/DDBJ whole genome shotgun (WGS) entry which is preliminary data.</text>
</comment>
<name>A0A392U0H6_9FABA</name>